<protein>
    <submittedName>
        <fullName evidence="3">PaaI family thioesterase</fullName>
        <ecNumber evidence="3">3.1.2.-</ecNumber>
    </submittedName>
</protein>
<feature type="region of interest" description="Disordered" evidence="1">
    <location>
        <begin position="23"/>
        <end position="62"/>
    </location>
</feature>
<comment type="caution">
    <text evidence="3">The sequence shown here is derived from an EMBL/GenBank/DDBJ whole genome shotgun (WGS) entry which is preliminary data.</text>
</comment>
<dbReference type="GO" id="GO:0016787">
    <property type="term" value="F:hydrolase activity"/>
    <property type="evidence" value="ECO:0007669"/>
    <property type="project" value="UniProtKB-KW"/>
</dbReference>
<name>A0ABV7EQH0_9GAMM</name>
<dbReference type="PANTHER" id="PTHR43240:SF7">
    <property type="entry name" value="BLR7284 PROTEIN"/>
    <property type="match status" value="1"/>
</dbReference>
<feature type="compositionally biased region" description="Polar residues" evidence="1">
    <location>
        <begin position="40"/>
        <end position="56"/>
    </location>
</feature>
<evidence type="ECO:0000313" key="3">
    <source>
        <dbReference type="EMBL" id="MFC3103872.1"/>
    </source>
</evidence>
<organism evidence="3 4">
    <name type="scientific">Salinisphaera aquimarina</name>
    <dbReference type="NCBI Taxonomy" id="2094031"/>
    <lineage>
        <taxon>Bacteria</taxon>
        <taxon>Pseudomonadati</taxon>
        <taxon>Pseudomonadota</taxon>
        <taxon>Gammaproteobacteria</taxon>
        <taxon>Salinisphaerales</taxon>
        <taxon>Salinisphaeraceae</taxon>
        <taxon>Salinisphaera</taxon>
    </lineage>
</organism>
<dbReference type="Gene3D" id="3.10.129.10">
    <property type="entry name" value="Hotdog Thioesterase"/>
    <property type="match status" value="1"/>
</dbReference>
<dbReference type="PANTHER" id="PTHR43240">
    <property type="entry name" value="1,4-DIHYDROXY-2-NAPHTHOYL-COA THIOESTERASE 1"/>
    <property type="match status" value="1"/>
</dbReference>
<reference evidence="4" key="1">
    <citation type="journal article" date="2019" name="Int. J. Syst. Evol. Microbiol.">
        <title>The Global Catalogue of Microorganisms (GCM) 10K type strain sequencing project: providing services to taxonomists for standard genome sequencing and annotation.</title>
        <authorList>
            <consortium name="The Broad Institute Genomics Platform"/>
            <consortium name="The Broad Institute Genome Sequencing Center for Infectious Disease"/>
            <person name="Wu L."/>
            <person name="Ma J."/>
        </authorList>
    </citation>
    <scope>NUCLEOTIDE SEQUENCE [LARGE SCALE GENOMIC DNA]</scope>
    <source>
        <strain evidence="4">KCTC 52640</strain>
    </source>
</reference>
<dbReference type="CDD" id="cd03443">
    <property type="entry name" value="PaaI_thioesterase"/>
    <property type="match status" value="1"/>
</dbReference>
<evidence type="ECO:0000256" key="1">
    <source>
        <dbReference type="SAM" id="MobiDB-lite"/>
    </source>
</evidence>
<dbReference type="EC" id="3.1.2.-" evidence="3"/>
<sequence length="206" mass="22349">MGWEIPAARGARQLDIIEAVEPPHLTRSPDGAPDHARGQARSQRLSSPAMNSSQTAELLDKRDPAVRAQIARRFNEQIPHNQALGLTVVDVSGERIVTALAYRPEFLGDPIARLWHTAVGTTAADSSCGLAVFLALPGLESIATLDLRMDYLRPAVADQTLTVEAECYHVTRCVAFVRATLHQGDRERPTALCTAAFMRTGQAVMA</sequence>
<dbReference type="Pfam" id="PF03061">
    <property type="entry name" value="4HBT"/>
    <property type="match status" value="1"/>
</dbReference>
<keyword evidence="4" id="KW-1185">Reference proteome</keyword>
<dbReference type="RefSeq" id="WP_380688316.1">
    <property type="nucleotide sequence ID" value="NZ_JBHRSS010000003.1"/>
</dbReference>
<dbReference type="InterPro" id="IPR006683">
    <property type="entry name" value="Thioestr_dom"/>
</dbReference>
<proteinExistence type="predicted"/>
<evidence type="ECO:0000259" key="2">
    <source>
        <dbReference type="Pfam" id="PF03061"/>
    </source>
</evidence>
<evidence type="ECO:0000313" key="4">
    <source>
        <dbReference type="Proteomes" id="UP001595462"/>
    </source>
</evidence>
<dbReference type="SUPFAM" id="SSF54637">
    <property type="entry name" value="Thioesterase/thiol ester dehydrase-isomerase"/>
    <property type="match status" value="1"/>
</dbReference>
<feature type="domain" description="Thioesterase" evidence="2">
    <location>
        <begin position="115"/>
        <end position="188"/>
    </location>
</feature>
<dbReference type="Proteomes" id="UP001595462">
    <property type="component" value="Unassembled WGS sequence"/>
</dbReference>
<keyword evidence="3" id="KW-0378">Hydrolase</keyword>
<dbReference type="InterPro" id="IPR029069">
    <property type="entry name" value="HotDog_dom_sf"/>
</dbReference>
<dbReference type="EMBL" id="JBHRSS010000003">
    <property type="protein sequence ID" value="MFC3103872.1"/>
    <property type="molecule type" value="Genomic_DNA"/>
</dbReference>
<accession>A0ABV7EQH0</accession>
<gene>
    <name evidence="3" type="ORF">ACFOSU_08200</name>
</gene>